<feature type="compositionally biased region" description="Acidic residues" evidence="1">
    <location>
        <begin position="160"/>
        <end position="172"/>
    </location>
</feature>
<accession>A0ABT7BB65</accession>
<comment type="caution">
    <text evidence="2">The sequence shown here is derived from an EMBL/GenBank/DDBJ whole genome shotgun (WGS) entry which is preliminary data.</text>
</comment>
<dbReference type="Proteomes" id="UP001235849">
    <property type="component" value="Unassembled WGS sequence"/>
</dbReference>
<reference evidence="2 3" key="1">
    <citation type="submission" date="2023-01" db="EMBL/GenBank/DDBJ databases">
        <title>Novel diversity within Roseofilum (Cyanobacteria; Desertifilaceae) from marine benthic mats with descriptions of four novel species.</title>
        <authorList>
            <person name="Wang Y."/>
            <person name="Berthold D.E."/>
            <person name="Hu J."/>
            <person name="Lefler F.W."/>
            <person name="Laughinghouse H.D. IV."/>
        </authorList>
    </citation>
    <scope>NUCLEOTIDE SEQUENCE [LARGE SCALE GENOMIC DNA]</scope>
    <source>
        <strain evidence="2 3">BLCC-M114</strain>
    </source>
</reference>
<evidence type="ECO:0000256" key="1">
    <source>
        <dbReference type="SAM" id="MobiDB-lite"/>
    </source>
</evidence>
<protein>
    <recommendedName>
        <fullName evidence="4">DnaD domain protein</fullName>
    </recommendedName>
</protein>
<gene>
    <name evidence="2" type="ORF">PMG25_19710</name>
</gene>
<sequence length="256" mass="29537">MHNSFRLGIFPIPYSLFPIPHYSPMTGSANPWITFLESVSVGRSVSEMRSLCYVPALLIYYSFDLYGYQVDECIQRWLEQFKGDWLRLAIVEALYQGRYKIISIEQILNLWARRGQPICHFNHEFEQIVCSKLPEELLPLDYLNLTPEMRFPTPEVPPPVEEDEDCSVDEEQPPTLTDVKTEENEEQSDEEEKSLDPESSESDDLAIAVEVESEQENEPSERLSIDQPPIDQFSPPLPTSEFYLKLQSFAHDSPPS</sequence>
<dbReference type="RefSeq" id="WP_283768601.1">
    <property type="nucleotide sequence ID" value="NZ_JAQOSO010000102.1"/>
</dbReference>
<evidence type="ECO:0000313" key="2">
    <source>
        <dbReference type="EMBL" id="MDJ1176315.1"/>
    </source>
</evidence>
<feature type="region of interest" description="Disordered" evidence="1">
    <location>
        <begin position="149"/>
        <end position="239"/>
    </location>
</feature>
<proteinExistence type="predicted"/>
<evidence type="ECO:0008006" key="4">
    <source>
        <dbReference type="Google" id="ProtNLM"/>
    </source>
</evidence>
<name>A0ABT7BB65_9CYAN</name>
<dbReference type="EMBL" id="JAQOSO010000102">
    <property type="protein sequence ID" value="MDJ1176315.1"/>
    <property type="molecule type" value="Genomic_DNA"/>
</dbReference>
<keyword evidence="3" id="KW-1185">Reference proteome</keyword>
<organism evidence="2 3">
    <name type="scientific">Roseofilum capinflatum BLCC-M114</name>
    <dbReference type="NCBI Taxonomy" id="3022440"/>
    <lineage>
        <taxon>Bacteria</taxon>
        <taxon>Bacillati</taxon>
        <taxon>Cyanobacteriota</taxon>
        <taxon>Cyanophyceae</taxon>
        <taxon>Desertifilales</taxon>
        <taxon>Desertifilaceae</taxon>
        <taxon>Roseofilum</taxon>
        <taxon>Roseofilum capinflatum</taxon>
    </lineage>
</organism>
<feature type="compositionally biased region" description="Acidic residues" evidence="1">
    <location>
        <begin position="183"/>
        <end position="204"/>
    </location>
</feature>
<evidence type="ECO:0000313" key="3">
    <source>
        <dbReference type="Proteomes" id="UP001235849"/>
    </source>
</evidence>